<dbReference type="GO" id="GO:0008168">
    <property type="term" value="F:methyltransferase activity"/>
    <property type="evidence" value="ECO:0007669"/>
    <property type="project" value="UniProtKB-KW"/>
</dbReference>
<dbReference type="Gene3D" id="3.40.50.150">
    <property type="entry name" value="Vaccinia Virus protein VP39"/>
    <property type="match status" value="1"/>
</dbReference>
<dbReference type="Proteomes" id="UP000052013">
    <property type="component" value="Unassembled WGS sequence"/>
</dbReference>
<organism evidence="3 4">
    <name type="scientific">Lentilactobacillus diolivorans DSM 14421</name>
    <dbReference type="NCBI Taxonomy" id="1423739"/>
    <lineage>
        <taxon>Bacteria</taxon>
        <taxon>Bacillati</taxon>
        <taxon>Bacillota</taxon>
        <taxon>Bacilli</taxon>
        <taxon>Lactobacillales</taxon>
        <taxon>Lactobacillaceae</taxon>
        <taxon>Lentilactobacillus</taxon>
    </lineage>
</organism>
<dbReference type="Pfam" id="PF03602">
    <property type="entry name" value="Cons_hypoth95"/>
    <property type="match status" value="1"/>
</dbReference>
<evidence type="ECO:0000256" key="1">
    <source>
        <dbReference type="ARBA" id="ARBA00022603"/>
    </source>
</evidence>
<gene>
    <name evidence="3" type="ORF">FC85_GL003085</name>
</gene>
<evidence type="ECO:0000256" key="2">
    <source>
        <dbReference type="ARBA" id="ARBA00022679"/>
    </source>
</evidence>
<reference evidence="3 4" key="1">
    <citation type="journal article" date="2015" name="Genome Announc.">
        <title>Expanding the biotechnology potential of lactobacilli through comparative genomics of 213 strains and associated genera.</title>
        <authorList>
            <person name="Sun Z."/>
            <person name="Harris H.M."/>
            <person name="McCann A."/>
            <person name="Guo C."/>
            <person name="Argimon S."/>
            <person name="Zhang W."/>
            <person name="Yang X."/>
            <person name="Jeffery I.B."/>
            <person name="Cooney J.C."/>
            <person name="Kagawa T.F."/>
            <person name="Liu W."/>
            <person name="Song Y."/>
            <person name="Salvetti E."/>
            <person name="Wrobel A."/>
            <person name="Rasinkangas P."/>
            <person name="Parkhill J."/>
            <person name="Rea M.C."/>
            <person name="O'Sullivan O."/>
            <person name="Ritari J."/>
            <person name="Douillard F.P."/>
            <person name="Paul Ross R."/>
            <person name="Yang R."/>
            <person name="Briner A.E."/>
            <person name="Felis G.E."/>
            <person name="de Vos W.M."/>
            <person name="Barrangou R."/>
            <person name="Klaenhammer T.R."/>
            <person name="Caufield P.W."/>
            <person name="Cui Y."/>
            <person name="Zhang H."/>
            <person name="O'Toole P.W."/>
        </authorList>
    </citation>
    <scope>NUCLEOTIDE SEQUENCE [LARGE SCALE GENOMIC DNA]</scope>
    <source>
        <strain evidence="3 4">DSM 14421</strain>
    </source>
</reference>
<dbReference type="PANTHER" id="PTHR43542">
    <property type="entry name" value="METHYLTRANSFERASE"/>
    <property type="match status" value="1"/>
</dbReference>
<dbReference type="PATRIC" id="fig|1423739.3.peg.3214"/>
<dbReference type="SUPFAM" id="SSF53335">
    <property type="entry name" value="S-adenosyl-L-methionine-dependent methyltransferases"/>
    <property type="match status" value="1"/>
</dbReference>
<keyword evidence="1 3" id="KW-0489">Methyltransferase</keyword>
<dbReference type="NCBIfam" id="TIGR00095">
    <property type="entry name" value="16S rRNA (guanine(966)-N(2))-methyltransferase RsmD"/>
    <property type="match status" value="1"/>
</dbReference>
<dbReference type="InterPro" id="IPR002052">
    <property type="entry name" value="DNA_methylase_N6_adenine_CS"/>
</dbReference>
<dbReference type="AlphaFoldDB" id="A0A0R1SB54"/>
<protein>
    <submittedName>
        <fullName evidence="3">RNA methyltransferase, RsmD family</fullName>
    </submittedName>
</protein>
<evidence type="ECO:0000313" key="3">
    <source>
        <dbReference type="EMBL" id="KRL65737.1"/>
    </source>
</evidence>
<name>A0A0R1SB54_9LACO</name>
<dbReference type="PANTHER" id="PTHR43542:SF1">
    <property type="entry name" value="METHYLTRANSFERASE"/>
    <property type="match status" value="1"/>
</dbReference>
<accession>A0A0R1SB54</accession>
<evidence type="ECO:0000313" key="4">
    <source>
        <dbReference type="Proteomes" id="UP000052013"/>
    </source>
</evidence>
<dbReference type="GO" id="GO:0003676">
    <property type="term" value="F:nucleic acid binding"/>
    <property type="evidence" value="ECO:0007669"/>
    <property type="project" value="InterPro"/>
</dbReference>
<dbReference type="STRING" id="1423739.FC85_GL003085"/>
<sequence>MMRIVSGEYGGIRLSPVKSDKTRPTTDKVKESLFSMTGPYFNGGVFLDLFAGSGAVGIEAVSRGMSKAVLVDRQFQAIKAIKENIDKIHAQDQFEVIKGSADAVLKQLADRQMTFDMVFLDPPYKKQRIIDTLSLLTELKLLSDQAVVICETDNQTDLPTEDGRFKAIKRKNYGLTNLVIYNYQMENMQ</sequence>
<dbReference type="PROSITE" id="PS00092">
    <property type="entry name" value="N6_MTASE"/>
    <property type="match status" value="1"/>
</dbReference>
<dbReference type="PIRSF" id="PIRSF004553">
    <property type="entry name" value="CHP00095"/>
    <property type="match status" value="1"/>
</dbReference>
<comment type="caution">
    <text evidence="3">The sequence shown here is derived from an EMBL/GenBank/DDBJ whole genome shotgun (WGS) entry which is preliminary data.</text>
</comment>
<dbReference type="InterPro" id="IPR004398">
    <property type="entry name" value="RNA_MeTrfase_RsmD"/>
</dbReference>
<dbReference type="GO" id="GO:0031167">
    <property type="term" value="P:rRNA methylation"/>
    <property type="evidence" value="ECO:0007669"/>
    <property type="project" value="InterPro"/>
</dbReference>
<keyword evidence="2 3" id="KW-0808">Transferase</keyword>
<proteinExistence type="predicted"/>
<dbReference type="CDD" id="cd02440">
    <property type="entry name" value="AdoMet_MTases"/>
    <property type="match status" value="1"/>
</dbReference>
<dbReference type="EMBL" id="AZEY01000058">
    <property type="protein sequence ID" value="KRL65737.1"/>
    <property type="molecule type" value="Genomic_DNA"/>
</dbReference>
<dbReference type="InterPro" id="IPR029063">
    <property type="entry name" value="SAM-dependent_MTases_sf"/>
</dbReference>